<organism evidence="2 3">
    <name type="scientific">Rhodococcus cercidiphylli</name>
    <dbReference type="NCBI Taxonomy" id="489916"/>
    <lineage>
        <taxon>Bacteria</taxon>
        <taxon>Bacillati</taxon>
        <taxon>Actinomycetota</taxon>
        <taxon>Actinomycetes</taxon>
        <taxon>Mycobacteriales</taxon>
        <taxon>Nocardiaceae</taxon>
        <taxon>Rhodococcus</taxon>
    </lineage>
</organism>
<evidence type="ECO:0000256" key="1">
    <source>
        <dbReference type="SAM" id="SignalP"/>
    </source>
</evidence>
<evidence type="ECO:0000313" key="2">
    <source>
        <dbReference type="EMBL" id="MDV6230185.1"/>
    </source>
</evidence>
<dbReference type="InterPro" id="IPR015286">
    <property type="entry name" value="Porin_fam_mycobact-type"/>
</dbReference>
<reference evidence="2 3" key="1">
    <citation type="submission" date="2023-10" db="EMBL/GenBank/DDBJ databases">
        <title>Development of a sustainable strategy for remediation of hydrocarbon-contaminated territories based on the waste exchange concept.</title>
        <authorList>
            <person name="Krivoruchko A."/>
        </authorList>
    </citation>
    <scope>NUCLEOTIDE SEQUENCE [LARGE SCALE GENOMIC DNA]</scope>
    <source>
        <strain evidence="2 3">IEGM 1322</strain>
    </source>
</reference>
<proteinExistence type="predicted"/>
<comment type="caution">
    <text evidence="2">The sequence shown here is derived from an EMBL/GenBank/DDBJ whole genome shotgun (WGS) entry which is preliminary data.</text>
</comment>
<evidence type="ECO:0000313" key="3">
    <source>
        <dbReference type="Proteomes" id="UP001185899"/>
    </source>
</evidence>
<protein>
    <submittedName>
        <fullName evidence="2">MspA family porin</fullName>
    </submittedName>
</protein>
<keyword evidence="3" id="KW-1185">Reference proteome</keyword>
<gene>
    <name evidence="2" type="ORF">R3P95_06470</name>
</gene>
<accession>A0ABU4AVB4</accession>
<feature type="signal peptide" evidence="1">
    <location>
        <begin position="1"/>
        <end position="34"/>
    </location>
</feature>
<name>A0ABU4AVB4_9NOCA</name>
<dbReference type="PROSITE" id="PS51318">
    <property type="entry name" value="TAT"/>
    <property type="match status" value="1"/>
</dbReference>
<dbReference type="Gene3D" id="2.60.40.1650">
    <property type="entry name" value="Porin MspA (Ig-like beta-sandwich domain)"/>
    <property type="match status" value="2"/>
</dbReference>
<keyword evidence="1" id="KW-0732">Signal</keyword>
<feature type="chain" id="PRO_5047494787" evidence="1">
    <location>
        <begin position="35"/>
        <end position="243"/>
    </location>
</feature>
<sequence length="243" mass="24848">MQNTTTVRRGFQTAAVGAVGAIAIGFLSAGAANADTFVPLQDNEISKTLIDGTTVTVKGFGQSALISPSMGATPTQRNVWVTGNYTVETSNASGGSIEPGFLVGCQVDFSAAIGADGNASFGQGNTISLEPGDLSSLTIDRTQPNTYDIGAGVELNLAPGQFNDVKLVADEKSAEIDGVTVATEVSNEFSFDGNGGGYTYADETLSVAGCAGYAEARSYVKVTIDNDAVTATTTLWGQPFSIG</sequence>
<dbReference type="RefSeq" id="WP_149405143.1">
    <property type="nucleotide sequence ID" value="NZ_JAWLKE010000002.1"/>
</dbReference>
<dbReference type="InterPro" id="IPR006311">
    <property type="entry name" value="TAT_signal"/>
</dbReference>
<dbReference type="EMBL" id="JAWLKE010000002">
    <property type="protein sequence ID" value="MDV6230185.1"/>
    <property type="molecule type" value="Genomic_DNA"/>
</dbReference>
<dbReference type="Pfam" id="PF09203">
    <property type="entry name" value="MspA"/>
    <property type="match status" value="1"/>
</dbReference>
<dbReference type="Proteomes" id="UP001185899">
    <property type="component" value="Unassembled WGS sequence"/>
</dbReference>